<dbReference type="InterPro" id="IPR041588">
    <property type="entry name" value="Integrase_H2C2"/>
</dbReference>
<feature type="compositionally biased region" description="Basic and acidic residues" evidence="1">
    <location>
        <begin position="100"/>
        <end position="109"/>
    </location>
</feature>
<dbReference type="VEuPathDB" id="FungiDB:I302_02393"/>
<accession>A0A1B9G985</accession>
<dbReference type="EMBL" id="CP144542">
    <property type="protein sequence ID" value="WVW81693.1"/>
    <property type="molecule type" value="Genomic_DNA"/>
</dbReference>
<dbReference type="OrthoDB" id="2564492at2759"/>
<reference evidence="3" key="1">
    <citation type="submission" date="2013-07" db="EMBL/GenBank/DDBJ databases">
        <title>The Genome Sequence of Cryptococcus bestiolae CBS10118.</title>
        <authorList>
            <consortium name="The Broad Institute Genome Sequencing Platform"/>
            <person name="Cuomo C."/>
            <person name="Litvintseva A."/>
            <person name="Chen Y."/>
            <person name="Heitman J."/>
            <person name="Sun S."/>
            <person name="Springer D."/>
            <person name="Dromer F."/>
            <person name="Young S.K."/>
            <person name="Zeng Q."/>
            <person name="Gargeya S."/>
            <person name="Fitzgerald M."/>
            <person name="Abouelleil A."/>
            <person name="Alvarado L."/>
            <person name="Berlin A.M."/>
            <person name="Chapman S.B."/>
            <person name="Dewar J."/>
            <person name="Goldberg J."/>
            <person name="Griggs A."/>
            <person name="Gujja S."/>
            <person name="Hansen M."/>
            <person name="Howarth C."/>
            <person name="Imamovic A."/>
            <person name="Larimer J."/>
            <person name="McCowan C."/>
            <person name="Murphy C."/>
            <person name="Pearson M."/>
            <person name="Priest M."/>
            <person name="Roberts A."/>
            <person name="Saif S."/>
            <person name="Shea T."/>
            <person name="Sykes S."/>
            <person name="Wortman J."/>
            <person name="Nusbaum C."/>
            <person name="Birren B."/>
        </authorList>
    </citation>
    <scope>NUCLEOTIDE SEQUENCE [LARGE SCALE GENOMIC DNA]</scope>
    <source>
        <strain evidence="3">CBS 10118</strain>
    </source>
</reference>
<evidence type="ECO:0000256" key="1">
    <source>
        <dbReference type="SAM" id="MobiDB-lite"/>
    </source>
</evidence>
<evidence type="ECO:0000313" key="5">
    <source>
        <dbReference type="Proteomes" id="UP000092730"/>
    </source>
</evidence>
<gene>
    <name evidence="3" type="ORF">I302_02393</name>
    <name evidence="4" type="ORF">I302_103688</name>
</gene>
<feature type="compositionally biased region" description="Low complexity" evidence="1">
    <location>
        <begin position="32"/>
        <end position="69"/>
    </location>
</feature>
<organism evidence="3">
    <name type="scientific">Kwoniella bestiolae CBS 10118</name>
    <dbReference type="NCBI Taxonomy" id="1296100"/>
    <lineage>
        <taxon>Eukaryota</taxon>
        <taxon>Fungi</taxon>
        <taxon>Dikarya</taxon>
        <taxon>Basidiomycota</taxon>
        <taxon>Agaricomycotina</taxon>
        <taxon>Tremellomycetes</taxon>
        <taxon>Tremellales</taxon>
        <taxon>Cryptococcaceae</taxon>
        <taxon>Kwoniella</taxon>
    </lineage>
</organism>
<dbReference type="EMBL" id="KI894019">
    <property type="protein sequence ID" value="OCF27551.1"/>
    <property type="molecule type" value="Genomic_DNA"/>
</dbReference>
<reference evidence="3" key="3">
    <citation type="submission" date="2014-01" db="EMBL/GenBank/DDBJ databases">
        <title>Evolution of pathogenesis and genome organization in the Tremellales.</title>
        <authorList>
            <person name="Cuomo C."/>
            <person name="Litvintseva A."/>
            <person name="Heitman J."/>
            <person name="Chen Y."/>
            <person name="Sun S."/>
            <person name="Springer D."/>
            <person name="Dromer F."/>
            <person name="Young S."/>
            <person name="Zeng Q."/>
            <person name="Chapman S."/>
            <person name="Gujja S."/>
            <person name="Saif S."/>
            <person name="Birren B."/>
        </authorList>
    </citation>
    <scope>NUCLEOTIDE SEQUENCE</scope>
    <source>
        <strain evidence="3">CBS 10118</strain>
    </source>
</reference>
<evidence type="ECO:0000313" key="4">
    <source>
        <dbReference type="EMBL" id="WVW81693.1"/>
    </source>
</evidence>
<dbReference type="AlphaFoldDB" id="A0A1B9G985"/>
<feature type="compositionally biased region" description="Basic and acidic residues" evidence="1">
    <location>
        <begin position="315"/>
        <end position="329"/>
    </location>
</feature>
<feature type="compositionally biased region" description="Low complexity" evidence="1">
    <location>
        <begin position="589"/>
        <end position="598"/>
    </location>
</feature>
<reference evidence="4" key="4">
    <citation type="submission" date="2024-02" db="EMBL/GenBank/DDBJ databases">
        <title>Comparative genomics of Cryptococcus and Kwoniella reveals pathogenesis evolution and contrasting modes of karyotype evolution via chromosome fusion or intercentromeric recombination.</title>
        <authorList>
            <person name="Coelho M.A."/>
            <person name="David-Palma M."/>
            <person name="Shea T."/>
            <person name="Bowers K."/>
            <person name="McGinley-Smith S."/>
            <person name="Mohammad A.W."/>
            <person name="Gnirke A."/>
            <person name="Yurkov A.M."/>
            <person name="Nowrousian M."/>
            <person name="Sun S."/>
            <person name="Cuomo C.A."/>
            <person name="Heitman J."/>
        </authorList>
    </citation>
    <scope>NUCLEOTIDE SEQUENCE</scope>
    <source>
        <strain evidence="4">CBS 10118</strain>
    </source>
</reference>
<keyword evidence="5" id="KW-1185">Reference proteome</keyword>
<feature type="region of interest" description="Disordered" evidence="1">
    <location>
        <begin position="1"/>
        <end position="158"/>
    </location>
</feature>
<dbReference type="KEGG" id="kbi:30206792"/>
<proteinExistence type="predicted"/>
<evidence type="ECO:0000259" key="2">
    <source>
        <dbReference type="Pfam" id="PF17921"/>
    </source>
</evidence>
<feature type="region of interest" description="Disordered" evidence="1">
    <location>
        <begin position="216"/>
        <end position="240"/>
    </location>
</feature>
<evidence type="ECO:0000313" key="3">
    <source>
        <dbReference type="EMBL" id="OCF27551.1"/>
    </source>
</evidence>
<dbReference type="GeneID" id="30206792"/>
<feature type="compositionally biased region" description="Polar residues" evidence="1">
    <location>
        <begin position="1"/>
        <end position="31"/>
    </location>
</feature>
<feature type="region of interest" description="Disordered" evidence="1">
    <location>
        <begin position="271"/>
        <end position="402"/>
    </location>
</feature>
<name>A0A1B9G985_9TREE</name>
<feature type="compositionally biased region" description="Pro residues" evidence="1">
    <location>
        <begin position="79"/>
        <end position="91"/>
    </location>
</feature>
<sequence>MPQSPTSPILSAYTTSTNLSPPFTYSTTRPPTSFSETSTRNRNRNRSNTNTSSSRSRSRSGSRSYSSHNGRNRYTKSPYAPPETPLPPIPRTNPFEDDTGIERDSDLYHTSDWLSTAGLGDDETTSPSPKSTKLSRTSYKPSSRPLNSLPPDAPLESSVSPYQYQYTAKTPGTSYPYTAKTPATSYPFTGRTTPRVQFADQQSLVIDSPSEITLAGRKTGEGRSVPSTAAPDTADMQVDVHGGPEHVHEERTNQNRQSTLPSVLSLSHLAAYNPNPKRGDPSPRANRELGISRQPSPATSPSTNLLNPICGIDDNPDKVRGETQQEIHHRIPYSKSTTPDMHKQQTRLIDPKDQNRLGRMSVAPARYTLPPRRKSGVMTGITNTSQTDPTNTDTKSRRRTPDLSAGTNLLARLRHSALIRSYQTYRPFISPLLSLICALVLTVTHGINPDSPIGNILLVEKEVFDISRAGGTDVALGVWGWCQAKTNGVEPQCQGYSFRDFASDDLGLTIPGDSSLDNLSSLLTALTALTWLLATYQTISAFLHFYLFFALSVPFNHLVEITLPPIPSGPSGANKGPANSTEKARPPLSRSTSSSSSSNGTGQDPVIAEVDLRVRCERFPYESYLWVWWAWWGHRRSPLEHVFGNLVGVLGIATFSMTYRFRSDILAATGSEFSKVEFDHGAYMSPMTVLFTLDTFVLSFKYFWNFKRNLHTLLNPPSPSPRVLLLPASENTILQHHRRTGIQSFFAPISSTPGNTGKTRSRMVDTYLNPLTGRIKTNLTPNEDGGTLDEETLRWLNAYPLDAELTPLISDLRQGKYHPHFLLSDIGLLYLRPPPDENSETESALLVPPSGVIRLELLQDAHLDRYPPDEGVTPGGGLEGKGEGEAHNGLEIMITSLNENFWWNGMEIDCKEFIENCQVCFERLREVHGRVNKTFQVG</sequence>
<feature type="compositionally biased region" description="Low complexity" evidence="1">
    <location>
        <begin position="125"/>
        <end position="138"/>
    </location>
</feature>
<feature type="compositionally biased region" description="Polar residues" evidence="1">
    <location>
        <begin position="380"/>
        <end position="393"/>
    </location>
</feature>
<feature type="compositionally biased region" description="Basic and acidic residues" evidence="1">
    <location>
        <begin position="277"/>
        <end position="287"/>
    </location>
</feature>
<dbReference type="Gene3D" id="1.10.340.70">
    <property type="match status" value="1"/>
</dbReference>
<dbReference type="Proteomes" id="UP000092730">
    <property type="component" value="Chromosome 2"/>
</dbReference>
<feature type="region of interest" description="Disordered" evidence="1">
    <location>
        <begin position="570"/>
        <end position="603"/>
    </location>
</feature>
<feature type="region of interest" description="Disordered" evidence="1">
    <location>
        <begin position="864"/>
        <end position="884"/>
    </location>
</feature>
<feature type="domain" description="Integrase zinc-binding" evidence="2">
    <location>
        <begin position="886"/>
        <end position="922"/>
    </location>
</feature>
<feature type="compositionally biased region" description="Polar residues" evidence="1">
    <location>
        <begin position="293"/>
        <end position="306"/>
    </location>
</feature>
<reference evidence="4" key="2">
    <citation type="submission" date="2013-07" db="EMBL/GenBank/DDBJ databases">
        <authorList>
            <consortium name="The Broad Institute Genome Sequencing Platform"/>
            <person name="Cuomo C."/>
            <person name="Litvintseva A."/>
            <person name="Chen Y."/>
            <person name="Heitman J."/>
            <person name="Sun S."/>
            <person name="Springer D."/>
            <person name="Dromer F."/>
            <person name="Young S.K."/>
            <person name="Zeng Q."/>
            <person name="Gargeya S."/>
            <person name="Fitzgerald M."/>
            <person name="Abouelleil A."/>
            <person name="Alvarado L."/>
            <person name="Berlin A.M."/>
            <person name="Chapman S.B."/>
            <person name="Dewar J."/>
            <person name="Goldberg J."/>
            <person name="Griggs A."/>
            <person name="Gujja S."/>
            <person name="Hansen M."/>
            <person name="Howarth C."/>
            <person name="Imamovic A."/>
            <person name="Larimer J."/>
            <person name="McCowan C."/>
            <person name="Murphy C."/>
            <person name="Pearson M."/>
            <person name="Priest M."/>
            <person name="Roberts A."/>
            <person name="Saif S."/>
            <person name="Shea T."/>
            <person name="Sykes S."/>
            <person name="Wortman J."/>
            <person name="Nusbaum C."/>
            <person name="Birren B."/>
        </authorList>
    </citation>
    <scope>NUCLEOTIDE SEQUENCE</scope>
    <source>
        <strain evidence="4">CBS 10118</strain>
    </source>
</reference>
<dbReference type="Pfam" id="PF17921">
    <property type="entry name" value="Integrase_H2C2"/>
    <property type="match status" value="1"/>
</dbReference>
<dbReference type="RefSeq" id="XP_019048621.1">
    <property type="nucleotide sequence ID" value="XM_019189059.1"/>
</dbReference>
<protein>
    <recommendedName>
        <fullName evidence="2">Integrase zinc-binding domain-containing protein</fullName>
    </recommendedName>
</protein>